<evidence type="ECO:0000256" key="2">
    <source>
        <dbReference type="ARBA" id="ARBA00023125"/>
    </source>
</evidence>
<evidence type="ECO:0000259" key="4">
    <source>
        <dbReference type="PROSITE" id="PS01124"/>
    </source>
</evidence>
<dbReference type="SUPFAM" id="SSF46689">
    <property type="entry name" value="Homeodomain-like"/>
    <property type="match status" value="2"/>
</dbReference>
<dbReference type="InterPro" id="IPR018060">
    <property type="entry name" value="HTH_AraC"/>
</dbReference>
<dbReference type="Gene3D" id="3.20.80.10">
    <property type="entry name" value="Regulatory factor, effector binding domain"/>
    <property type="match status" value="1"/>
</dbReference>
<dbReference type="InterPro" id="IPR018062">
    <property type="entry name" value="HTH_AraC-typ_CS"/>
</dbReference>
<dbReference type="InterPro" id="IPR029442">
    <property type="entry name" value="GyrI-like"/>
</dbReference>
<dbReference type="RefSeq" id="WP_198459314.1">
    <property type="nucleotide sequence ID" value="NZ_CP066059.1"/>
</dbReference>
<proteinExistence type="predicted"/>
<sequence>MTDFTSFNKALEYIDANLDSEIELSEIYRITSYSYEVFARIFSIISGISLGDYIRTRKLSKAAEDLQEKRGNIAEIALIYGYSSSTSFSYAFKKFHGKSPSDVKSGQSFRIAQPLRLSVSIRGGEFDASITEKETFKLVGVSQKLSPNEMSLEVWQSLEQKLQEKLRHIKSKSIEMYGLYFVTEENDESQYMIGYSMSDDIIEKQVTRKGLTIIEIPSMKYAVLRLEGEVTTSIHNAWSYLIEVFLPQEGYKYADSYDLELYHGNDVENSDFYMELWVPIRKCE</sequence>
<accession>A0A7T4M0Y8</accession>
<protein>
    <submittedName>
        <fullName evidence="5">AraC family transcriptional regulator</fullName>
    </submittedName>
</protein>
<dbReference type="SMART" id="SM00342">
    <property type="entry name" value="HTH_ARAC"/>
    <property type="match status" value="1"/>
</dbReference>
<dbReference type="Pfam" id="PF12833">
    <property type="entry name" value="HTH_18"/>
    <property type="match status" value="1"/>
</dbReference>
<dbReference type="SMART" id="SM00871">
    <property type="entry name" value="AraC_E_bind"/>
    <property type="match status" value="1"/>
</dbReference>
<dbReference type="GO" id="GO:0003700">
    <property type="term" value="F:DNA-binding transcription factor activity"/>
    <property type="evidence" value="ECO:0007669"/>
    <property type="project" value="InterPro"/>
</dbReference>
<gene>
    <name evidence="5" type="ORF">I6H78_07785</name>
</gene>
<name>A0A7T4M0Y8_STROR</name>
<dbReference type="InterPro" id="IPR020449">
    <property type="entry name" value="Tscrpt_reg_AraC-type_HTH"/>
</dbReference>
<dbReference type="InterPro" id="IPR011256">
    <property type="entry name" value="Reg_factor_effector_dom_sf"/>
</dbReference>
<dbReference type="PROSITE" id="PS01124">
    <property type="entry name" value="HTH_ARAC_FAMILY_2"/>
    <property type="match status" value="1"/>
</dbReference>
<dbReference type="PANTHER" id="PTHR47504">
    <property type="entry name" value="RIGHT ORIGIN-BINDING PROTEIN"/>
    <property type="match status" value="1"/>
</dbReference>
<evidence type="ECO:0000256" key="3">
    <source>
        <dbReference type="ARBA" id="ARBA00023163"/>
    </source>
</evidence>
<dbReference type="InterPro" id="IPR009057">
    <property type="entry name" value="Homeodomain-like_sf"/>
</dbReference>
<dbReference type="Proteomes" id="UP000595948">
    <property type="component" value="Chromosome"/>
</dbReference>
<feature type="domain" description="HTH araC/xylS-type" evidence="4">
    <location>
        <begin position="8"/>
        <end position="106"/>
    </location>
</feature>
<dbReference type="Gene3D" id="1.10.10.60">
    <property type="entry name" value="Homeodomain-like"/>
    <property type="match status" value="2"/>
</dbReference>
<dbReference type="EMBL" id="CP066059">
    <property type="protein sequence ID" value="QQC35123.1"/>
    <property type="molecule type" value="Genomic_DNA"/>
</dbReference>
<dbReference type="SUPFAM" id="SSF55136">
    <property type="entry name" value="Probable bacterial effector-binding domain"/>
    <property type="match status" value="1"/>
</dbReference>
<dbReference type="PRINTS" id="PR00032">
    <property type="entry name" value="HTHARAC"/>
</dbReference>
<dbReference type="PROSITE" id="PS00041">
    <property type="entry name" value="HTH_ARAC_FAMILY_1"/>
    <property type="match status" value="1"/>
</dbReference>
<reference evidence="5 6" key="1">
    <citation type="submission" date="2020-12" db="EMBL/GenBank/DDBJ databases">
        <title>FDA dAtabase for Regulatory Grade micrObial Sequences (FDA-ARGOS): Supporting development and validation of Infectious Disease Dx tests.</title>
        <authorList>
            <person name="Sproer C."/>
            <person name="Gronow S."/>
            <person name="Severitt S."/>
            <person name="Schroder I."/>
            <person name="Tallon L."/>
            <person name="Sadzewicz L."/>
            <person name="Zhao X."/>
            <person name="Boylan J."/>
            <person name="Ott S."/>
            <person name="Bowen H."/>
            <person name="Vavikolanu K."/>
            <person name="Mehta A."/>
            <person name="Aluvathingal J."/>
            <person name="Nadendla S."/>
            <person name="Lowell S."/>
            <person name="Myers T."/>
            <person name="Yan Y."/>
            <person name="Sichtig H."/>
        </authorList>
    </citation>
    <scope>NUCLEOTIDE SEQUENCE [LARGE SCALE GENOMIC DNA]</scope>
    <source>
        <strain evidence="5 6">FDAARGOS_1021</strain>
    </source>
</reference>
<evidence type="ECO:0000256" key="1">
    <source>
        <dbReference type="ARBA" id="ARBA00023015"/>
    </source>
</evidence>
<evidence type="ECO:0000313" key="5">
    <source>
        <dbReference type="EMBL" id="QQC35123.1"/>
    </source>
</evidence>
<organism evidence="5 6">
    <name type="scientific">Streptococcus oralis</name>
    <dbReference type="NCBI Taxonomy" id="1303"/>
    <lineage>
        <taxon>Bacteria</taxon>
        <taxon>Bacillati</taxon>
        <taxon>Bacillota</taxon>
        <taxon>Bacilli</taxon>
        <taxon>Lactobacillales</taxon>
        <taxon>Streptococcaceae</taxon>
        <taxon>Streptococcus</taxon>
    </lineage>
</organism>
<keyword evidence="1" id="KW-0805">Transcription regulation</keyword>
<keyword evidence="3" id="KW-0804">Transcription</keyword>
<dbReference type="Pfam" id="PF06445">
    <property type="entry name" value="GyrI-like"/>
    <property type="match status" value="1"/>
</dbReference>
<keyword evidence="2" id="KW-0238">DNA-binding</keyword>
<dbReference type="InterPro" id="IPR010499">
    <property type="entry name" value="AraC_E-bd"/>
</dbReference>
<dbReference type="GO" id="GO:0043565">
    <property type="term" value="F:sequence-specific DNA binding"/>
    <property type="evidence" value="ECO:0007669"/>
    <property type="project" value="InterPro"/>
</dbReference>
<dbReference type="AlphaFoldDB" id="A0A7T4M0Y8"/>
<dbReference type="PANTHER" id="PTHR47504:SF5">
    <property type="entry name" value="RIGHT ORIGIN-BINDING PROTEIN"/>
    <property type="match status" value="1"/>
</dbReference>
<evidence type="ECO:0000313" key="6">
    <source>
        <dbReference type="Proteomes" id="UP000595948"/>
    </source>
</evidence>
<dbReference type="InterPro" id="IPR050959">
    <property type="entry name" value="MarA-like"/>
</dbReference>